<keyword evidence="5" id="KW-1185">Reference proteome</keyword>
<dbReference type="EMBL" id="CP006933">
    <property type="protein sequence ID" value="AIS31886.1"/>
    <property type="molecule type" value="Genomic_DNA"/>
</dbReference>
<dbReference type="EMBL" id="LN734822">
    <property type="protein sequence ID" value="CEL24911.1"/>
    <property type="molecule type" value="Genomic_DNA"/>
</dbReference>
<evidence type="ECO:0000313" key="3">
    <source>
        <dbReference type="EMBL" id="CEL24911.1"/>
    </source>
</evidence>
<dbReference type="InterPro" id="IPR050902">
    <property type="entry name" value="ABC_Transporter_SBP"/>
</dbReference>
<dbReference type="Proteomes" id="UP000029661">
    <property type="component" value="Chromosome"/>
</dbReference>
<dbReference type="Pfam" id="PF01497">
    <property type="entry name" value="Peripla_BP_2"/>
    <property type="match status" value="1"/>
</dbReference>
<dbReference type="AlphaFoldDB" id="A0A089ZAR3"/>
<evidence type="ECO:0000313" key="2">
    <source>
        <dbReference type="EMBL" id="AIS31886.1"/>
    </source>
</evidence>
<accession>A0A089ZAR3</accession>
<evidence type="ECO:0000313" key="4">
    <source>
        <dbReference type="Proteomes" id="UP000029661"/>
    </source>
</evidence>
<dbReference type="RefSeq" id="WP_048085070.1">
    <property type="nucleotide sequence ID" value="NZ_CP006933.1"/>
</dbReference>
<dbReference type="InterPro" id="IPR002491">
    <property type="entry name" value="ABC_transptr_periplasmic_BD"/>
</dbReference>
<gene>
    <name evidence="2" type="ORF">BRM9_1070</name>
    <name evidence="3" type="ORF">MB9_1273</name>
</gene>
<dbReference type="PANTHER" id="PTHR30535">
    <property type="entry name" value="VITAMIN B12-BINDING PROTEIN"/>
    <property type="match status" value="1"/>
</dbReference>
<dbReference type="PATRIC" id="fig|2162.10.peg.1331"/>
<organism evidence="2 4">
    <name type="scientific">Methanobacterium formicicum</name>
    <dbReference type="NCBI Taxonomy" id="2162"/>
    <lineage>
        <taxon>Archaea</taxon>
        <taxon>Methanobacteriati</taxon>
        <taxon>Methanobacteriota</taxon>
        <taxon>Methanomada group</taxon>
        <taxon>Methanobacteria</taxon>
        <taxon>Methanobacteriales</taxon>
        <taxon>Methanobacteriaceae</taxon>
        <taxon>Methanobacterium</taxon>
    </lineage>
</organism>
<reference evidence="2" key="1">
    <citation type="submission" date="2013-12" db="EMBL/GenBank/DDBJ databases">
        <title>The complete genome sequence of Methanobacterium sp. BRM9.</title>
        <authorList>
            <consortium name="Pastoral Greenhouse Gas Research Consortium"/>
            <person name="Kelly W.J."/>
            <person name="Leahy S.C."/>
            <person name="Perry R."/>
            <person name="Li D."/>
            <person name="Altermann E."/>
            <person name="Lambie S.C."/>
            <person name="Attwood G.T."/>
        </authorList>
    </citation>
    <scope>NUCLEOTIDE SEQUENCE [LARGE SCALE GENOMIC DNA]</scope>
    <source>
        <strain evidence="2">BRM9</strain>
    </source>
</reference>
<feature type="domain" description="Fe/B12 periplasmic-binding" evidence="1">
    <location>
        <begin position="52"/>
        <end position="328"/>
    </location>
</feature>
<dbReference type="GeneID" id="26739519"/>
<dbReference type="Gene3D" id="1.20.58.2180">
    <property type="match status" value="1"/>
</dbReference>
<dbReference type="SUPFAM" id="SSF53807">
    <property type="entry name" value="Helical backbone' metal receptor"/>
    <property type="match status" value="1"/>
</dbReference>
<dbReference type="OrthoDB" id="24039at2157"/>
<dbReference type="Proteomes" id="UP000062768">
    <property type="component" value="Chromosome I"/>
</dbReference>
<dbReference type="KEGG" id="mfc:BRM9_1070"/>
<protein>
    <submittedName>
        <fullName evidence="2 3">ABC transporter substrate-binding protein</fullName>
    </submittedName>
</protein>
<dbReference type="Gene3D" id="3.40.50.1980">
    <property type="entry name" value="Nitrogenase molybdenum iron protein domain"/>
    <property type="match status" value="2"/>
</dbReference>
<dbReference type="STRING" id="2162.BRM9_1070"/>
<proteinExistence type="predicted"/>
<reference evidence="3" key="2">
    <citation type="submission" date="2014-09" db="EMBL/GenBank/DDBJ databases">
        <authorList>
            <person name="Bishop-Lilly K.A."/>
            <person name="Broomall S.M."/>
            <person name="Chain P.S."/>
            <person name="Chertkov O."/>
            <person name="Coyne S.R."/>
            <person name="Daligault H.E."/>
            <person name="Davenport K.W."/>
            <person name="Erkkila T."/>
            <person name="Frey K.G."/>
            <person name="Gibbons H.S."/>
            <person name="Gu W."/>
            <person name="Jaissle J."/>
            <person name="Johnson S.L."/>
            <person name="Koroleva G.I."/>
            <person name="Ladner J.T."/>
            <person name="Lo C.-C."/>
            <person name="Minogue T.D."/>
            <person name="Munk C."/>
            <person name="Palacios G.F."/>
            <person name="Redden C.L."/>
            <person name="Rosenzweig C.N."/>
            <person name="Scholz M.B."/>
            <person name="Teshima H."/>
            <person name="Xu Y."/>
        </authorList>
    </citation>
    <scope>NUCLEOTIDE SEQUENCE</scope>
    <source>
        <strain evidence="3">Mb9</strain>
    </source>
</reference>
<name>A0A089ZAR3_METFO</name>
<dbReference type="PROSITE" id="PS50983">
    <property type="entry name" value="FE_B12_PBP"/>
    <property type="match status" value="1"/>
</dbReference>
<evidence type="ECO:0000259" key="1">
    <source>
        <dbReference type="PROSITE" id="PS50983"/>
    </source>
</evidence>
<sequence>MKNYFILMAAVVLIAAAGFGTYLTEHNSFSEGNTTVTDMVNRTVTIPSPVTKVLSTSPTITVSLYMLAPEKLLAFNYETTAEEQKYMPDKYKNLPSVGGWYGSQSGNYEEFIAMNPDLIFDSVSPANTPGQELATLDTLNLRQKQFGTVPDLAVTDSNNITLFNPSIEFLGKILGAGEKASKLTSFNDKVQKQVKDVVNTIPENEKVKVYYAEGSAGLETEPSNSAHGQLINFCGGTNVADVIIHGGSGKTQVSLEQVLKWNPEVIITTEPTFYQSIYQDPNWAGVTAVKNKRVYLSPQSPFKWFDRPTGTNMIIGIPWVAKVLYPDKFKDLNLNGLVKEFYSDFYHYDLSDDEINNILEESGMNSTMINGG</sequence>
<dbReference type="PANTHER" id="PTHR30535:SF34">
    <property type="entry name" value="MOLYBDATE-BINDING PROTEIN MOLA"/>
    <property type="match status" value="1"/>
</dbReference>
<evidence type="ECO:0000313" key="5">
    <source>
        <dbReference type="Proteomes" id="UP000062768"/>
    </source>
</evidence>